<dbReference type="STRING" id="451379.A0A0N5AJ93"/>
<reference evidence="7" key="1">
    <citation type="submission" date="2017-02" db="UniProtKB">
        <authorList>
            <consortium name="WormBaseParasite"/>
        </authorList>
    </citation>
    <scope>IDENTIFICATION</scope>
</reference>
<evidence type="ECO:0000259" key="5">
    <source>
        <dbReference type="PROSITE" id="PS01033"/>
    </source>
</evidence>
<evidence type="ECO:0000313" key="7">
    <source>
        <dbReference type="WBParaSite" id="SMUV_0000452301-mRNA-1"/>
    </source>
</evidence>
<feature type="domain" description="Globin" evidence="5">
    <location>
        <begin position="24"/>
        <end position="176"/>
    </location>
</feature>
<dbReference type="PROSITE" id="PS01033">
    <property type="entry name" value="GLOBIN"/>
    <property type="match status" value="1"/>
</dbReference>
<dbReference type="InterPro" id="IPR000971">
    <property type="entry name" value="Globin"/>
</dbReference>
<evidence type="ECO:0000313" key="6">
    <source>
        <dbReference type="Proteomes" id="UP000046393"/>
    </source>
</evidence>
<dbReference type="GO" id="GO:0020037">
    <property type="term" value="F:heme binding"/>
    <property type="evidence" value="ECO:0007669"/>
    <property type="project" value="InterPro"/>
</dbReference>
<dbReference type="SUPFAM" id="SSF46458">
    <property type="entry name" value="Globin-like"/>
    <property type="match status" value="1"/>
</dbReference>
<dbReference type="CDD" id="cd01040">
    <property type="entry name" value="Mb-like"/>
    <property type="match status" value="1"/>
</dbReference>
<proteinExistence type="predicted"/>
<evidence type="ECO:0000256" key="1">
    <source>
        <dbReference type="ARBA" id="ARBA00022617"/>
    </source>
</evidence>
<organism evidence="6 7">
    <name type="scientific">Syphacia muris</name>
    <dbReference type="NCBI Taxonomy" id="451379"/>
    <lineage>
        <taxon>Eukaryota</taxon>
        <taxon>Metazoa</taxon>
        <taxon>Ecdysozoa</taxon>
        <taxon>Nematoda</taxon>
        <taxon>Chromadorea</taxon>
        <taxon>Rhabditida</taxon>
        <taxon>Spirurina</taxon>
        <taxon>Oxyuridomorpha</taxon>
        <taxon>Oxyuroidea</taxon>
        <taxon>Oxyuridae</taxon>
        <taxon>Syphacia</taxon>
    </lineage>
</organism>
<dbReference type="WBParaSite" id="SMUV_0000452301-mRNA-1">
    <property type="protein sequence ID" value="SMUV_0000452301-mRNA-1"/>
    <property type="gene ID" value="SMUV_0000452301"/>
</dbReference>
<evidence type="ECO:0000256" key="3">
    <source>
        <dbReference type="ARBA" id="ARBA00023004"/>
    </source>
</evidence>
<dbReference type="InterPro" id="IPR009050">
    <property type="entry name" value="Globin-like_sf"/>
</dbReference>
<sequence length="228" mass="26272">MLNSFFSQSDSSTSSRYISKSSLQLTVAQSVLVRKTWAHARNQGSMEPAMSIFRNSFFKSPDIRALMMAGSKNTGYERLKRHAILFTNVMDKLIAGRVEEIDSVIEELKNAGKEHACITREQYACPFRTSLLDQFAAAMIERTLEWGEKKDRTEVTQTAWTKIVLFIMEQMKAGFHEAIREERRARQKEMKSFNVWKTGRYSVSENSESQSNNFKRDVITRSKTVDDL</sequence>
<feature type="region of interest" description="Disordered" evidence="4">
    <location>
        <begin position="202"/>
        <end position="228"/>
    </location>
</feature>
<dbReference type="Proteomes" id="UP000046393">
    <property type="component" value="Unplaced"/>
</dbReference>
<dbReference type="InterPro" id="IPR050532">
    <property type="entry name" value="Globin-like_OT"/>
</dbReference>
<dbReference type="GO" id="GO:0046872">
    <property type="term" value="F:metal ion binding"/>
    <property type="evidence" value="ECO:0007669"/>
    <property type="project" value="UniProtKB-KW"/>
</dbReference>
<keyword evidence="1" id="KW-0349">Heme</keyword>
<dbReference type="GO" id="GO:0019825">
    <property type="term" value="F:oxygen binding"/>
    <property type="evidence" value="ECO:0007669"/>
    <property type="project" value="InterPro"/>
</dbReference>
<dbReference type="Gene3D" id="1.10.490.10">
    <property type="entry name" value="Globins"/>
    <property type="match status" value="1"/>
</dbReference>
<dbReference type="InterPro" id="IPR012292">
    <property type="entry name" value="Globin/Proto"/>
</dbReference>
<accession>A0A0N5AJ93</accession>
<keyword evidence="3" id="KW-0408">Iron</keyword>
<name>A0A0N5AJ93_9BILA</name>
<keyword evidence="6" id="KW-1185">Reference proteome</keyword>
<keyword evidence="2" id="KW-0479">Metal-binding</keyword>
<evidence type="ECO:0000256" key="2">
    <source>
        <dbReference type="ARBA" id="ARBA00022723"/>
    </source>
</evidence>
<feature type="compositionally biased region" description="Basic and acidic residues" evidence="4">
    <location>
        <begin position="214"/>
        <end position="228"/>
    </location>
</feature>
<dbReference type="AlphaFoldDB" id="A0A0N5AJ93"/>
<evidence type="ECO:0000256" key="4">
    <source>
        <dbReference type="SAM" id="MobiDB-lite"/>
    </source>
</evidence>
<feature type="compositionally biased region" description="Low complexity" evidence="4">
    <location>
        <begin position="202"/>
        <end position="213"/>
    </location>
</feature>
<protein>
    <submittedName>
        <fullName evidence="7">GLOBIN domain-containing protein</fullName>
    </submittedName>
</protein>
<dbReference type="PANTHER" id="PTHR46458:SF8">
    <property type="entry name" value="GLOBIN-LIKE PROTEIN 6"/>
    <property type="match status" value="1"/>
</dbReference>
<dbReference type="PANTHER" id="PTHR46458">
    <property type="entry name" value="BLR2807 PROTEIN"/>
    <property type="match status" value="1"/>
</dbReference>
<dbReference type="InterPro" id="IPR044399">
    <property type="entry name" value="Mb-like_M"/>
</dbReference>